<proteinExistence type="predicted"/>
<gene>
    <name evidence="2" type="ORF">JG688_00013932</name>
</gene>
<evidence type="ECO:0000313" key="3">
    <source>
        <dbReference type="Proteomes" id="UP000709295"/>
    </source>
</evidence>
<protein>
    <submittedName>
        <fullName evidence="2">Uncharacterized protein</fullName>
    </submittedName>
</protein>
<organism evidence="2 3">
    <name type="scientific">Phytophthora aleatoria</name>
    <dbReference type="NCBI Taxonomy" id="2496075"/>
    <lineage>
        <taxon>Eukaryota</taxon>
        <taxon>Sar</taxon>
        <taxon>Stramenopiles</taxon>
        <taxon>Oomycota</taxon>
        <taxon>Peronosporomycetes</taxon>
        <taxon>Peronosporales</taxon>
        <taxon>Peronosporaceae</taxon>
        <taxon>Phytophthora</taxon>
    </lineage>
</organism>
<name>A0A8J5ILB0_9STRA</name>
<comment type="caution">
    <text evidence="2">The sequence shown here is derived from an EMBL/GenBank/DDBJ whole genome shotgun (WGS) entry which is preliminary data.</text>
</comment>
<evidence type="ECO:0000256" key="1">
    <source>
        <dbReference type="SAM" id="MobiDB-lite"/>
    </source>
</evidence>
<reference evidence="2" key="1">
    <citation type="submission" date="2021-01" db="EMBL/GenBank/DDBJ databases">
        <title>Phytophthora aleatoria, a newly-described species from Pinus radiata is distinct from Phytophthora cactorum isolates based on comparative genomics.</title>
        <authorList>
            <person name="Mcdougal R."/>
            <person name="Panda P."/>
            <person name="Williams N."/>
            <person name="Studholme D.J."/>
        </authorList>
    </citation>
    <scope>NUCLEOTIDE SEQUENCE</scope>
    <source>
        <strain evidence="2">NZFS 4037</strain>
    </source>
</reference>
<accession>A0A8J5ILB0</accession>
<dbReference type="EMBL" id="JAENGY010001247">
    <property type="protein sequence ID" value="KAG6950969.1"/>
    <property type="molecule type" value="Genomic_DNA"/>
</dbReference>
<feature type="region of interest" description="Disordered" evidence="1">
    <location>
        <begin position="40"/>
        <end position="64"/>
    </location>
</feature>
<dbReference type="AlphaFoldDB" id="A0A8J5ILB0"/>
<dbReference type="Proteomes" id="UP000709295">
    <property type="component" value="Unassembled WGS sequence"/>
</dbReference>
<keyword evidence="3" id="KW-1185">Reference proteome</keyword>
<evidence type="ECO:0000313" key="2">
    <source>
        <dbReference type="EMBL" id="KAG6950969.1"/>
    </source>
</evidence>
<sequence>MTKAAWSRNNEFISHVEGQADECSRFNSLLEKCVRTTPSDLTLTKGNRYSSEPTKNGSQNTQDTQNTRICNGITWKSACHSSGARWCGHTTAKVIHTMATCPQS</sequence>